<evidence type="ECO:0000313" key="2">
    <source>
        <dbReference type="Proteomes" id="UP000694892"/>
    </source>
</evidence>
<reference evidence="2" key="1">
    <citation type="journal article" date="2016" name="Nature">
        <title>Genome evolution in the allotetraploid frog Xenopus laevis.</title>
        <authorList>
            <person name="Session A.M."/>
            <person name="Uno Y."/>
            <person name="Kwon T."/>
            <person name="Chapman J.A."/>
            <person name="Toyoda A."/>
            <person name="Takahashi S."/>
            <person name="Fukui A."/>
            <person name="Hikosaka A."/>
            <person name="Suzuki A."/>
            <person name="Kondo M."/>
            <person name="van Heeringen S.J."/>
            <person name="Quigley I."/>
            <person name="Heinz S."/>
            <person name="Ogino H."/>
            <person name="Ochi H."/>
            <person name="Hellsten U."/>
            <person name="Lyons J.B."/>
            <person name="Simakov O."/>
            <person name="Putnam N."/>
            <person name="Stites J."/>
            <person name="Kuroki Y."/>
            <person name="Tanaka T."/>
            <person name="Michiue T."/>
            <person name="Watanabe M."/>
            <person name="Bogdanovic O."/>
            <person name="Lister R."/>
            <person name="Georgiou G."/>
            <person name="Paranjpe S.S."/>
            <person name="van Kruijsbergen I."/>
            <person name="Shu S."/>
            <person name="Carlson J."/>
            <person name="Kinoshita T."/>
            <person name="Ohta Y."/>
            <person name="Mawaribuchi S."/>
            <person name="Jenkins J."/>
            <person name="Grimwood J."/>
            <person name="Schmutz J."/>
            <person name="Mitros T."/>
            <person name="Mozaffari S.V."/>
            <person name="Suzuki Y."/>
            <person name="Haramoto Y."/>
            <person name="Yamamoto T.S."/>
            <person name="Takagi C."/>
            <person name="Heald R."/>
            <person name="Miller K."/>
            <person name="Haudenschild C."/>
            <person name="Kitzman J."/>
            <person name="Nakayama T."/>
            <person name="Izutsu Y."/>
            <person name="Robert J."/>
            <person name="Fortriede J."/>
            <person name="Burns K."/>
            <person name="Lotay V."/>
            <person name="Karimi K."/>
            <person name="Yasuoka Y."/>
            <person name="Dichmann D.S."/>
            <person name="Flajnik M.F."/>
            <person name="Houston D.W."/>
            <person name="Shendure J."/>
            <person name="DuPasquier L."/>
            <person name="Vize P.D."/>
            <person name="Zorn A.M."/>
            <person name="Ito M."/>
            <person name="Marcotte E.M."/>
            <person name="Wallingford J.B."/>
            <person name="Ito Y."/>
            <person name="Asashima M."/>
            <person name="Ueno N."/>
            <person name="Matsuda Y."/>
            <person name="Veenstra G.J."/>
            <person name="Fujiyama A."/>
            <person name="Harland R.M."/>
            <person name="Taira M."/>
            <person name="Rokhsar D.S."/>
        </authorList>
    </citation>
    <scope>NUCLEOTIDE SEQUENCE [LARGE SCALE GENOMIC DNA]</scope>
    <source>
        <strain evidence="2">J</strain>
    </source>
</reference>
<protein>
    <submittedName>
        <fullName evidence="1">Uncharacterized protein</fullName>
    </submittedName>
</protein>
<proteinExistence type="predicted"/>
<dbReference type="Proteomes" id="UP000694892">
    <property type="component" value="Chromosome 3L"/>
</dbReference>
<dbReference type="EMBL" id="CM004470">
    <property type="protein sequence ID" value="OCT89302.1"/>
    <property type="molecule type" value="Genomic_DNA"/>
</dbReference>
<accession>A0A974DCK9</accession>
<evidence type="ECO:0000313" key="1">
    <source>
        <dbReference type="EMBL" id="OCT89302.1"/>
    </source>
</evidence>
<name>A0A974DCK9_XENLA</name>
<dbReference type="AlphaFoldDB" id="A0A974DCK9"/>
<sequence length="78" mass="8140">MSSLVMCGSAIYRSASNTNPPAPSLNPSQPAAPSLFICPLLTCPPLISPEGVGQADTNGWWPAGHFVGQKHYGQFGRG</sequence>
<organism evidence="1 2">
    <name type="scientific">Xenopus laevis</name>
    <name type="common">African clawed frog</name>
    <dbReference type="NCBI Taxonomy" id="8355"/>
    <lineage>
        <taxon>Eukaryota</taxon>
        <taxon>Metazoa</taxon>
        <taxon>Chordata</taxon>
        <taxon>Craniata</taxon>
        <taxon>Vertebrata</taxon>
        <taxon>Euteleostomi</taxon>
        <taxon>Amphibia</taxon>
        <taxon>Batrachia</taxon>
        <taxon>Anura</taxon>
        <taxon>Pipoidea</taxon>
        <taxon>Pipidae</taxon>
        <taxon>Xenopodinae</taxon>
        <taxon>Xenopus</taxon>
        <taxon>Xenopus</taxon>
    </lineage>
</organism>
<gene>
    <name evidence="1" type="ORF">XELAEV_18017923mg</name>
</gene>